<sequence length="645" mass="69400">MNGSGKNKRYLLWLAVGTGVLAVAMAVLLGLQITQKRAIERANDLRADSVTALVFQFEREFLRFRQTLEASVIRPGAPDADNLTLRYDLFLSRLSLLRENPTTELITHRAEYQAAMPHLDDLIAEADKVMAANPLNKKDLATLLVAFNTIGVDVQALSLAANSEVAALLESQDKTMLQQNDEIIRLTLAQLLFLLVAAGALALRQRRQEQERQALEDLTHELREAHFRAEAANRGKSQFLANMSHELRTPFNGMLGMMSLLESTPLTPVQVDYIKTAKGSANHLLTLLNDILDVSALEAGKMTVNPEPVHLAALLSEVNALMNPLAVEKQLKFSIVVQADLPPWVLADATRLKQILFNLVSNALKFTEHGGVTLTIVPRPRTDGNTGLAFLVEDTGIGMDDHVLSRLFQRFYQVDGGLARKFGGTGLGLEISQTLARMMGGAIEVESTPGKGSVFTLHLPFTTCPAPPNAGMSVAIQTLFKPLPATTATHAPDTGAPAGASGIAAPLEALRVLVAEDHPVNRKFVGILLDKMGCKATFCENGQVAVDAAQREVFDLVLMDVHMPVMDGLTAARIIRGMPGPMGQVPIIVLTADVMNDAKEQAMAAGVNDFVTKPVQIGQLQAAMQKCLAAAPAALPAASDPAAQA</sequence>
<dbReference type="RefSeq" id="WP_313873797.1">
    <property type="nucleotide sequence ID" value="NZ_JAVBIK010000001.1"/>
</dbReference>
<feature type="transmembrane region" description="Helical" evidence="6">
    <location>
        <begin position="12"/>
        <end position="31"/>
    </location>
</feature>
<keyword evidence="6" id="KW-1133">Transmembrane helix</keyword>
<proteinExistence type="predicted"/>
<dbReference type="PROSITE" id="PS50110">
    <property type="entry name" value="RESPONSE_REGULATORY"/>
    <property type="match status" value="1"/>
</dbReference>
<comment type="catalytic activity">
    <reaction evidence="1">
        <text>ATP + protein L-histidine = ADP + protein N-phospho-L-histidine.</text>
        <dbReference type="EC" id="2.7.13.3"/>
    </reaction>
</comment>
<dbReference type="InterPro" id="IPR011006">
    <property type="entry name" value="CheY-like_superfamily"/>
</dbReference>
<dbReference type="InterPro" id="IPR003661">
    <property type="entry name" value="HisK_dim/P_dom"/>
</dbReference>
<dbReference type="EC" id="2.7.13.3" evidence="2"/>
<dbReference type="Pfam" id="PF00512">
    <property type="entry name" value="HisKA"/>
    <property type="match status" value="1"/>
</dbReference>
<feature type="modified residue" description="4-aspartylphosphate" evidence="5">
    <location>
        <position position="560"/>
    </location>
</feature>
<evidence type="ECO:0000256" key="1">
    <source>
        <dbReference type="ARBA" id="ARBA00000085"/>
    </source>
</evidence>
<evidence type="ECO:0000313" key="10">
    <source>
        <dbReference type="Proteomes" id="UP001321700"/>
    </source>
</evidence>
<dbReference type="InterPro" id="IPR036890">
    <property type="entry name" value="HATPase_C_sf"/>
</dbReference>
<keyword evidence="10" id="KW-1185">Reference proteome</keyword>
<dbReference type="InterPro" id="IPR005467">
    <property type="entry name" value="His_kinase_dom"/>
</dbReference>
<dbReference type="CDD" id="cd00082">
    <property type="entry name" value="HisKA"/>
    <property type="match status" value="1"/>
</dbReference>
<dbReference type="Gene3D" id="3.40.50.2300">
    <property type="match status" value="1"/>
</dbReference>
<reference evidence="9 10" key="1">
    <citation type="submission" date="2023-08" db="EMBL/GenBank/DDBJ databases">
        <title>Rhodoferax potami sp. nov. and Rhodoferax mekongensis sp. nov., isolated from the Mekong River in Thailand.</title>
        <authorList>
            <person name="Kitikhun S."/>
            <person name="Charoenyingcharoen P."/>
            <person name="Siriarchawattana P."/>
            <person name="Likhitrattanapisal S."/>
            <person name="Nilsakha T."/>
            <person name="Chanpet A."/>
            <person name="Rattanawaree P."/>
            <person name="Ingsriswang S."/>
        </authorList>
    </citation>
    <scope>NUCLEOTIDE SEQUENCE [LARGE SCALE GENOMIC DNA]</scope>
    <source>
        <strain evidence="9 10">TBRC 17660</strain>
    </source>
</reference>
<dbReference type="PRINTS" id="PR00344">
    <property type="entry name" value="BCTRLSENSOR"/>
</dbReference>
<comment type="caution">
    <text evidence="9">The sequence shown here is derived from an EMBL/GenBank/DDBJ whole genome shotgun (WGS) entry which is preliminary data.</text>
</comment>
<feature type="domain" description="Response regulatory" evidence="8">
    <location>
        <begin position="511"/>
        <end position="628"/>
    </location>
</feature>
<dbReference type="InterPro" id="IPR003594">
    <property type="entry name" value="HATPase_dom"/>
</dbReference>
<accession>A0ABU3KKP5</accession>
<dbReference type="InterPro" id="IPR004358">
    <property type="entry name" value="Sig_transdc_His_kin-like_C"/>
</dbReference>
<evidence type="ECO:0000256" key="6">
    <source>
        <dbReference type="SAM" id="Phobius"/>
    </source>
</evidence>
<evidence type="ECO:0000256" key="3">
    <source>
        <dbReference type="ARBA" id="ARBA00022553"/>
    </source>
</evidence>
<dbReference type="Gene3D" id="1.10.287.130">
    <property type="match status" value="1"/>
</dbReference>
<dbReference type="PANTHER" id="PTHR45339">
    <property type="entry name" value="HYBRID SIGNAL TRANSDUCTION HISTIDINE KINASE J"/>
    <property type="match status" value="1"/>
</dbReference>
<dbReference type="CDD" id="cd17546">
    <property type="entry name" value="REC_hyHK_CKI1_RcsC-like"/>
    <property type="match status" value="1"/>
</dbReference>
<dbReference type="InterPro" id="IPR001789">
    <property type="entry name" value="Sig_transdc_resp-reg_receiver"/>
</dbReference>
<dbReference type="PROSITE" id="PS50109">
    <property type="entry name" value="HIS_KIN"/>
    <property type="match status" value="1"/>
</dbReference>
<dbReference type="PANTHER" id="PTHR45339:SF1">
    <property type="entry name" value="HYBRID SIGNAL TRANSDUCTION HISTIDINE KINASE J"/>
    <property type="match status" value="1"/>
</dbReference>
<protein>
    <recommendedName>
        <fullName evidence="2">histidine kinase</fullName>
        <ecNumber evidence="2">2.7.13.3</ecNumber>
    </recommendedName>
</protein>
<dbReference type="GO" id="GO:0005524">
    <property type="term" value="F:ATP binding"/>
    <property type="evidence" value="ECO:0007669"/>
    <property type="project" value="UniProtKB-KW"/>
</dbReference>
<evidence type="ECO:0000259" key="8">
    <source>
        <dbReference type="PROSITE" id="PS50110"/>
    </source>
</evidence>
<keyword evidence="4" id="KW-0902">Two-component regulatory system</keyword>
<dbReference type="SMART" id="SM00448">
    <property type="entry name" value="REC"/>
    <property type="match status" value="1"/>
</dbReference>
<dbReference type="SUPFAM" id="SSF55874">
    <property type="entry name" value="ATPase domain of HSP90 chaperone/DNA topoisomerase II/histidine kinase"/>
    <property type="match status" value="1"/>
</dbReference>
<dbReference type="SUPFAM" id="SSF47384">
    <property type="entry name" value="Homodimeric domain of signal transducing histidine kinase"/>
    <property type="match status" value="1"/>
</dbReference>
<dbReference type="Gene3D" id="3.30.565.10">
    <property type="entry name" value="Histidine kinase-like ATPase, C-terminal domain"/>
    <property type="match status" value="1"/>
</dbReference>
<dbReference type="CDD" id="cd16922">
    <property type="entry name" value="HATPase_EvgS-ArcB-TorS-like"/>
    <property type="match status" value="1"/>
</dbReference>
<keyword evidence="6" id="KW-0812">Transmembrane</keyword>
<name>A0ABU3KKP5_9BURK</name>
<gene>
    <name evidence="9" type="ORF">RAE19_04570</name>
</gene>
<keyword evidence="6" id="KW-0472">Membrane</keyword>
<feature type="domain" description="Histidine kinase" evidence="7">
    <location>
        <begin position="242"/>
        <end position="463"/>
    </location>
</feature>
<dbReference type="InterPro" id="IPR036097">
    <property type="entry name" value="HisK_dim/P_sf"/>
</dbReference>
<keyword evidence="3 5" id="KW-0597">Phosphoprotein</keyword>
<evidence type="ECO:0000313" key="9">
    <source>
        <dbReference type="EMBL" id="MDT7518013.1"/>
    </source>
</evidence>
<organism evidence="9 10">
    <name type="scientific">Rhodoferax potami</name>
    <dbReference type="NCBI Taxonomy" id="3068338"/>
    <lineage>
        <taxon>Bacteria</taxon>
        <taxon>Pseudomonadati</taxon>
        <taxon>Pseudomonadota</taxon>
        <taxon>Betaproteobacteria</taxon>
        <taxon>Burkholderiales</taxon>
        <taxon>Comamonadaceae</taxon>
        <taxon>Rhodoferax</taxon>
    </lineage>
</organism>
<dbReference type="Pfam" id="PF00072">
    <property type="entry name" value="Response_reg"/>
    <property type="match status" value="1"/>
</dbReference>
<keyword evidence="9" id="KW-0067">ATP-binding</keyword>
<dbReference type="EMBL" id="JAVBIK010000001">
    <property type="protein sequence ID" value="MDT7518013.1"/>
    <property type="molecule type" value="Genomic_DNA"/>
</dbReference>
<keyword evidence="9" id="KW-0547">Nucleotide-binding</keyword>
<evidence type="ECO:0000256" key="4">
    <source>
        <dbReference type="ARBA" id="ARBA00023012"/>
    </source>
</evidence>
<dbReference type="Proteomes" id="UP001321700">
    <property type="component" value="Unassembled WGS sequence"/>
</dbReference>
<dbReference type="SMART" id="SM00387">
    <property type="entry name" value="HATPase_c"/>
    <property type="match status" value="1"/>
</dbReference>
<feature type="transmembrane region" description="Helical" evidence="6">
    <location>
        <begin position="183"/>
        <end position="203"/>
    </location>
</feature>
<dbReference type="SMART" id="SM00388">
    <property type="entry name" value="HisKA"/>
    <property type="match status" value="1"/>
</dbReference>
<evidence type="ECO:0000256" key="2">
    <source>
        <dbReference type="ARBA" id="ARBA00012438"/>
    </source>
</evidence>
<dbReference type="Pfam" id="PF02518">
    <property type="entry name" value="HATPase_c"/>
    <property type="match status" value="1"/>
</dbReference>
<evidence type="ECO:0000256" key="5">
    <source>
        <dbReference type="PROSITE-ProRule" id="PRU00169"/>
    </source>
</evidence>
<dbReference type="SUPFAM" id="SSF52172">
    <property type="entry name" value="CheY-like"/>
    <property type="match status" value="1"/>
</dbReference>
<evidence type="ECO:0000259" key="7">
    <source>
        <dbReference type="PROSITE" id="PS50109"/>
    </source>
</evidence>